<dbReference type="AlphaFoldDB" id="A0AAV9ZL77"/>
<protein>
    <recommendedName>
        <fullName evidence="5">MYND-type domain-containing protein</fullName>
    </recommendedName>
</protein>
<dbReference type="EMBL" id="JAWWNJ010000133">
    <property type="protein sequence ID" value="KAK6984924.1"/>
    <property type="molecule type" value="Genomic_DNA"/>
</dbReference>
<name>A0AAV9ZL77_9AGAR</name>
<proteinExistence type="predicted"/>
<comment type="caution">
    <text evidence="6">The sequence shown here is derived from an EMBL/GenBank/DDBJ whole genome shotgun (WGS) entry which is preliminary data.</text>
</comment>
<dbReference type="GO" id="GO:0008270">
    <property type="term" value="F:zinc ion binding"/>
    <property type="evidence" value="ECO:0007669"/>
    <property type="project" value="UniProtKB-KW"/>
</dbReference>
<dbReference type="SUPFAM" id="SSF144232">
    <property type="entry name" value="HIT/MYND zinc finger-like"/>
    <property type="match status" value="1"/>
</dbReference>
<evidence type="ECO:0000313" key="7">
    <source>
        <dbReference type="Proteomes" id="UP001362999"/>
    </source>
</evidence>
<evidence type="ECO:0000256" key="2">
    <source>
        <dbReference type="ARBA" id="ARBA00022771"/>
    </source>
</evidence>
<feature type="domain" description="MYND-type" evidence="5">
    <location>
        <begin position="430"/>
        <end position="471"/>
    </location>
</feature>
<accession>A0AAV9ZL77</accession>
<evidence type="ECO:0000313" key="6">
    <source>
        <dbReference type="EMBL" id="KAK6984924.1"/>
    </source>
</evidence>
<evidence type="ECO:0000256" key="1">
    <source>
        <dbReference type="ARBA" id="ARBA00022723"/>
    </source>
</evidence>
<reference evidence="6 7" key="1">
    <citation type="journal article" date="2024" name="J Genomics">
        <title>Draft genome sequencing and assembly of Favolaschia claudopus CIRM-BRFM 2984 isolated from oak limbs.</title>
        <authorList>
            <person name="Navarro D."/>
            <person name="Drula E."/>
            <person name="Chaduli D."/>
            <person name="Cazenave R."/>
            <person name="Ahrendt S."/>
            <person name="Wang J."/>
            <person name="Lipzen A."/>
            <person name="Daum C."/>
            <person name="Barry K."/>
            <person name="Grigoriev I.V."/>
            <person name="Favel A."/>
            <person name="Rosso M.N."/>
            <person name="Martin F."/>
        </authorList>
    </citation>
    <scope>NUCLEOTIDE SEQUENCE [LARGE SCALE GENOMIC DNA]</scope>
    <source>
        <strain evidence="6 7">CIRM-BRFM 2984</strain>
    </source>
</reference>
<dbReference type="InterPro" id="IPR002893">
    <property type="entry name" value="Znf_MYND"/>
</dbReference>
<dbReference type="Gene3D" id="6.10.140.2220">
    <property type="match status" value="1"/>
</dbReference>
<keyword evidence="1" id="KW-0479">Metal-binding</keyword>
<dbReference type="Pfam" id="PF01753">
    <property type="entry name" value="zf-MYND"/>
    <property type="match status" value="1"/>
</dbReference>
<keyword evidence="7" id="KW-1185">Reference proteome</keyword>
<dbReference type="Proteomes" id="UP001362999">
    <property type="component" value="Unassembled WGS sequence"/>
</dbReference>
<keyword evidence="3" id="KW-0862">Zinc</keyword>
<evidence type="ECO:0000256" key="4">
    <source>
        <dbReference type="PROSITE-ProRule" id="PRU00134"/>
    </source>
</evidence>
<evidence type="ECO:0000256" key="3">
    <source>
        <dbReference type="ARBA" id="ARBA00022833"/>
    </source>
</evidence>
<gene>
    <name evidence="6" type="ORF">R3P38DRAFT_2661743</name>
</gene>
<organism evidence="6 7">
    <name type="scientific">Favolaschia claudopus</name>
    <dbReference type="NCBI Taxonomy" id="2862362"/>
    <lineage>
        <taxon>Eukaryota</taxon>
        <taxon>Fungi</taxon>
        <taxon>Dikarya</taxon>
        <taxon>Basidiomycota</taxon>
        <taxon>Agaricomycotina</taxon>
        <taxon>Agaricomycetes</taxon>
        <taxon>Agaricomycetidae</taxon>
        <taxon>Agaricales</taxon>
        <taxon>Marasmiineae</taxon>
        <taxon>Mycenaceae</taxon>
        <taxon>Favolaschia</taxon>
    </lineage>
</organism>
<dbReference type="PROSITE" id="PS50865">
    <property type="entry name" value="ZF_MYND_2"/>
    <property type="match status" value="1"/>
</dbReference>
<sequence length="636" mass="72793">MHPVLQLSSIQQLPFSSRRFITPVLCDYPQYASTDEMSRFSDFLTKNNRQLYVAVFYHLLDPQRIPKADALETWTEENLCNSRAAITSLMHLFSARPPKEAAPDLWPRIAAWIDFFSTFDDLWRTLMPLPSQKDFYFLFMTFCSHISVSNDSNFQLVASTPGIRLLALRTWYSISDADFTRSQDVLHIIHDIIVDGVGVSMQEVIEGSQGNLHNFARLLMRQCEPVVPHDCPPSQDAAMDNFWLFRLATDVVAVVDNLADSQSHREFIPRPLCEALLSLGFIKTVTMVGCAMCQQARQRSLGSAEWQFLTNCVLLLEIMFRGRRPDHVLRTALKFGLLRIVLSCALIEPSDPIHSTLSAFIANTLTPATIFYSALPDLVYAEAQVTSALEIQNSGARKAWITFRNLVRRRGRILELFTSNERISQRGCDNVKCGTISEKRNLKRCSGCLASCYCSSECQVLDWQRGHRKSCALHGRYRETIRVIFTPKEHAFMRFLLQHECEENKLIITADYLQARQRVPQAMLLTVYDYTSGKLKIERRSFEIKDLGDETVNKGYWLDVIDRASKSAGRMTLDLMRVSAGKRKYELILPMCWISQDIPRALEEIISQGDELSESEMKTRVEEIMQRESPTAHRIV</sequence>
<evidence type="ECO:0000259" key="5">
    <source>
        <dbReference type="PROSITE" id="PS50865"/>
    </source>
</evidence>
<keyword evidence="2 4" id="KW-0863">Zinc-finger</keyword>